<dbReference type="Proteomes" id="UP000095401">
    <property type="component" value="Chromosome"/>
</dbReference>
<dbReference type="PANTHER" id="PTHR21666:SF270">
    <property type="entry name" value="MUREIN HYDROLASE ACTIVATOR ENVC"/>
    <property type="match status" value="1"/>
</dbReference>
<gene>
    <name evidence="4" type="ORF">BI364_16195</name>
</gene>
<dbReference type="RefSeq" id="WP_070079621.1">
    <property type="nucleotide sequence ID" value="NZ_CP017415.1"/>
</dbReference>
<sequence length="394" mass="43865">MRASRFYTILRLAALAVFSLLLFPQGVVLAANDDPTAHKLREIQGRIRTVTREIEKAQGQRGQIEAQLRRSEQSIGAAEDALRLTRLRLTQQQTRLSTLMSRAGRQQARLKHQINALSTQVISAYKAGQQPRLQLLLNQEDPAKISRMLAYYDYLNRARLQEIASAKHNLAGLIQTQRALKTETRALDATLAQQRSHQAELTRAEQQRRLALTQLNQTISDKQARLSSLKQDAKRLQDIVDSIGRAVAHSASINTLNHTPFDRLRGRLPWPVSGSIAASFGQARDGSDGVLRWQGTFIKTHRGAPIHAVDAGRVVFADWLRGYGLLLIIDHGKGFMTLYGHDQAIYRPVGSWVRAGEVVASVGDSGGARSSGVYFAIRRDGRPLNPEHWCSGRP</sequence>
<name>A0A1D8IRZ2_9GAMM</name>
<dbReference type="SUPFAM" id="SSF51261">
    <property type="entry name" value="Duplicated hybrid motif"/>
    <property type="match status" value="1"/>
</dbReference>
<feature type="chain" id="PRO_5009108396" description="M23ase beta-sheet core domain-containing protein" evidence="2">
    <location>
        <begin position="31"/>
        <end position="394"/>
    </location>
</feature>
<keyword evidence="5" id="KW-1185">Reference proteome</keyword>
<proteinExistence type="predicted"/>
<reference evidence="5" key="1">
    <citation type="submission" date="2016-09" db="EMBL/GenBank/DDBJ databases">
        <title>Acidihalobacter prosperus F5.</title>
        <authorList>
            <person name="Khaleque H.N."/>
            <person name="Ramsay J.P."/>
            <person name="Kaksonen A.H."/>
            <person name="Boxall N.J."/>
            <person name="Watkin E.L.J."/>
        </authorList>
    </citation>
    <scope>NUCLEOTIDE SEQUENCE [LARGE SCALE GENOMIC DNA]</scope>
    <source>
        <strain evidence="5">F5</strain>
    </source>
</reference>
<dbReference type="PANTHER" id="PTHR21666">
    <property type="entry name" value="PEPTIDASE-RELATED"/>
    <property type="match status" value="1"/>
</dbReference>
<dbReference type="KEGG" id="aprs:BI364_16195"/>
<evidence type="ECO:0000313" key="4">
    <source>
        <dbReference type="EMBL" id="AOU99271.1"/>
    </source>
</evidence>
<feature type="coiled-coil region" evidence="1">
    <location>
        <begin position="40"/>
        <end position="74"/>
    </location>
</feature>
<keyword evidence="1" id="KW-0175">Coiled coil</keyword>
<dbReference type="InterPro" id="IPR011055">
    <property type="entry name" value="Dup_hybrid_motif"/>
</dbReference>
<dbReference type="AlphaFoldDB" id="A0A1D8IRZ2"/>
<feature type="domain" description="M23ase beta-sheet core" evidence="3">
    <location>
        <begin position="293"/>
        <end position="386"/>
    </location>
</feature>
<evidence type="ECO:0000256" key="1">
    <source>
        <dbReference type="SAM" id="Coils"/>
    </source>
</evidence>
<evidence type="ECO:0000313" key="5">
    <source>
        <dbReference type="Proteomes" id="UP000095401"/>
    </source>
</evidence>
<dbReference type="Pfam" id="PF01551">
    <property type="entry name" value="Peptidase_M23"/>
    <property type="match status" value="1"/>
</dbReference>
<dbReference type="Gene3D" id="6.10.250.3150">
    <property type="match status" value="1"/>
</dbReference>
<dbReference type="FunFam" id="2.70.70.10:FF:000003">
    <property type="entry name" value="Murein hydrolase activator EnvC"/>
    <property type="match status" value="1"/>
</dbReference>
<keyword evidence="2" id="KW-0732">Signal</keyword>
<feature type="coiled-coil region" evidence="1">
    <location>
        <begin position="187"/>
        <end position="239"/>
    </location>
</feature>
<dbReference type="CDD" id="cd12797">
    <property type="entry name" value="M23_peptidase"/>
    <property type="match status" value="1"/>
</dbReference>
<protein>
    <recommendedName>
        <fullName evidence="3">M23ase beta-sheet core domain-containing protein</fullName>
    </recommendedName>
</protein>
<dbReference type="GO" id="GO:0004222">
    <property type="term" value="F:metalloendopeptidase activity"/>
    <property type="evidence" value="ECO:0007669"/>
    <property type="project" value="TreeGrafter"/>
</dbReference>
<accession>A0A1D8IRZ2</accession>
<dbReference type="EMBL" id="CP017415">
    <property type="protein sequence ID" value="AOU99271.1"/>
    <property type="molecule type" value="Genomic_DNA"/>
</dbReference>
<dbReference type="InterPro" id="IPR050570">
    <property type="entry name" value="Cell_wall_metabolism_enzyme"/>
</dbReference>
<dbReference type="Gene3D" id="2.70.70.10">
    <property type="entry name" value="Glucose Permease (Domain IIA)"/>
    <property type="match status" value="1"/>
</dbReference>
<feature type="signal peptide" evidence="2">
    <location>
        <begin position="1"/>
        <end position="30"/>
    </location>
</feature>
<evidence type="ECO:0000259" key="3">
    <source>
        <dbReference type="Pfam" id="PF01551"/>
    </source>
</evidence>
<organism evidence="4 5">
    <name type="scientific">Acidihalobacter yilgarnensis</name>
    <dbReference type="NCBI Taxonomy" id="2819280"/>
    <lineage>
        <taxon>Bacteria</taxon>
        <taxon>Pseudomonadati</taxon>
        <taxon>Pseudomonadota</taxon>
        <taxon>Gammaproteobacteria</taxon>
        <taxon>Chromatiales</taxon>
        <taxon>Ectothiorhodospiraceae</taxon>
        <taxon>Acidihalobacter</taxon>
    </lineage>
</organism>
<evidence type="ECO:0000256" key="2">
    <source>
        <dbReference type="SAM" id="SignalP"/>
    </source>
</evidence>
<dbReference type="InterPro" id="IPR016047">
    <property type="entry name" value="M23ase_b-sheet_dom"/>
</dbReference>